<dbReference type="Proteomes" id="UP000471216">
    <property type="component" value="Unassembled WGS sequence"/>
</dbReference>
<accession>A0A6I2P293</accession>
<dbReference type="Pfam" id="PF04542">
    <property type="entry name" value="Sigma70_r2"/>
    <property type="match status" value="1"/>
</dbReference>
<dbReference type="Gene3D" id="1.10.1740.10">
    <property type="match status" value="1"/>
</dbReference>
<comment type="similarity">
    <text evidence="1">Belongs to the sigma-70 factor family. ECF subfamily.</text>
</comment>
<proteinExistence type="inferred from homology"/>
<dbReference type="AlphaFoldDB" id="A0A6I2P293"/>
<evidence type="ECO:0000256" key="3">
    <source>
        <dbReference type="ARBA" id="ARBA00023082"/>
    </source>
</evidence>
<comment type="caution">
    <text evidence="8">The sequence shown here is derived from an EMBL/GenBank/DDBJ whole genome shotgun (WGS) entry which is preliminary data.</text>
</comment>
<dbReference type="Pfam" id="PF08281">
    <property type="entry name" value="Sigma70_r4_2"/>
    <property type="match status" value="1"/>
</dbReference>
<dbReference type="NCBIfam" id="TIGR02937">
    <property type="entry name" value="sigma70-ECF"/>
    <property type="match status" value="1"/>
</dbReference>
<keyword evidence="4" id="KW-0804">Transcription</keyword>
<dbReference type="InterPro" id="IPR036388">
    <property type="entry name" value="WH-like_DNA-bd_sf"/>
</dbReference>
<dbReference type="InterPro" id="IPR007627">
    <property type="entry name" value="RNA_pol_sigma70_r2"/>
</dbReference>
<dbReference type="InterPro" id="IPR014284">
    <property type="entry name" value="RNA_pol_sigma-70_dom"/>
</dbReference>
<dbReference type="InterPro" id="IPR013249">
    <property type="entry name" value="RNA_pol_sigma70_r4_t2"/>
</dbReference>
<dbReference type="PANTHER" id="PTHR43133:SF25">
    <property type="entry name" value="RNA POLYMERASE SIGMA FACTOR RFAY-RELATED"/>
    <property type="match status" value="1"/>
</dbReference>
<reference evidence="9 10" key="1">
    <citation type="journal article" date="2019" name="Nat. Med.">
        <title>A library of human gut bacterial isolates paired with longitudinal multiomics data enables mechanistic microbiome research.</title>
        <authorList>
            <person name="Poyet M."/>
            <person name="Groussin M."/>
            <person name="Gibbons S.M."/>
            <person name="Avila-Pacheco J."/>
            <person name="Jiang X."/>
            <person name="Kearney S.M."/>
            <person name="Perrotta A.R."/>
            <person name="Berdy B."/>
            <person name="Zhao S."/>
            <person name="Lieberman T.D."/>
            <person name="Swanson P.K."/>
            <person name="Smith M."/>
            <person name="Roesemann S."/>
            <person name="Alexander J.E."/>
            <person name="Rich S.A."/>
            <person name="Livny J."/>
            <person name="Vlamakis H."/>
            <person name="Clish C."/>
            <person name="Bullock K."/>
            <person name="Deik A."/>
            <person name="Scott J."/>
            <person name="Pierce K.A."/>
            <person name="Xavier R.J."/>
            <person name="Alm E.J."/>
        </authorList>
    </citation>
    <scope>NUCLEOTIDE SEQUENCE [LARGE SCALE GENOMIC DNA]</scope>
    <source>
        <strain evidence="8 10">BIOML-A10</strain>
        <strain evidence="7 9">BIOML-A11</strain>
    </source>
</reference>
<dbReference type="GO" id="GO:0003677">
    <property type="term" value="F:DNA binding"/>
    <property type="evidence" value="ECO:0007669"/>
    <property type="project" value="InterPro"/>
</dbReference>
<evidence type="ECO:0000313" key="8">
    <source>
        <dbReference type="EMBL" id="MRZ07485.1"/>
    </source>
</evidence>
<evidence type="ECO:0000313" key="9">
    <source>
        <dbReference type="Proteomes" id="UP000450599"/>
    </source>
</evidence>
<dbReference type="InterPro" id="IPR039425">
    <property type="entry name" value="RNA_pol_sigma-70-like"/>
</dbReference>
<evidence type="ECO:0000259" key="6">
    <source>
        <dbReference type="Pfam" id="PF08281"/>
    </source>
</evidence>
<protein>
    <submittedName>
        <fullName evidence="8">Sigma-70 family RNA polymerase sigma factor</fullName>
    </submittedName>
</protein>
<evidence type="ECO:0000259" key="5">
    <source>
        <dbReference type="Pfam" id="PF04542"/>
    </source>
</evidence>
<dbReference type="InterPro" id="IPR013325">
    <property type="entry name" value="RNA_pol_sigma_r2"/>
</dbReference>
<dbReference type="GO" id="GO:0006352">
    <property type="term" value="P:DNA-templated transcription initiation"/>
    <property type="evidence" value="ECO:0007669"/>
    <property type="project" value="InterPro"/>
</dbReference>
<evidence type="ECO:0000256" key="1">
    <source>
        <dbReference type="ARBA" id="ARBA00010641"/>
    </source>
</evidence>
<gene>
    <name evidence="8" type="ORF">GKD54_14975</name>
    <name evidence="7" type="ORF">GKD58_13525</name>
</gene>
<evidence type="ECO:0000313" key="7">
    <source>
        <dbReference type="EMBL" id="MRY85262.1"/>
    </source>
</evidence>
<dbReference type="GO" id="GO:0016987">
    <property type="term" value="F:sigma factor activity"/>
    <property type="evidence" value="ECO:0007669"/>
    <property type="project" value="UniProtKB-KW"/>
</dbReference>
<dbReference type="EMBL" id="WKMX01000014">
    <property type="protein sequence ID" value="MRZ07485.1"/>
    <property type="molecule type" value="Genomic_DNA"/>
</dbReference>
<dbReference type="Proteomes" id="UP000450599">
    <property type="component" value="Unassembled WGS sequence"/>
</dbReference>
<dbReference type="SUPFAM" id="SSF88946">
    <property type="entry name" value="Sigma2 domain of RNA polymerase sigma factors"/>
    <property type="match status" value="1"/>
</dbReference>
<dbReference type="SUPFAM" id="SSF88659">
    <property type="entry name" value="Sigma3 and sigma4 domains of RNA polymerase sigma factors"/>
    <property type="match status" value="1"/>
</dbReference>
<keyword evidence="3" id="KW-0731">Sigma factor</keyword>
<evidence type="ECO:0000313" key="10">
    <source>
        <dbReference type="Proteomes" id="UP000471216"/>
    </source>
</evidence>
<dbReference type="CDD" id="cd06171">
    <property type="entry name" value="Sigma70_r4"/>
    <property type="match status" value="1"/>
</dbReference>
<sequence length="174" mass="20055">MNALQFQKKLLSMQENMMNFALMLTANRDDAQDLMQDTTLKVLDNQEKFVDNINFKGWVLTVMRNIFINNYHKIVRTQTVVDQTVVDQGVDLYNLDVVNDSGFDSPDGAYQIQEITKAINGLNNELKVPFSMFLSGYKYNEIADKLDVPLGTVKSRIFFARQELQKVLKDFRQG</sequence>
<feature type="domain" description="RNA polymerase sigma-70 region 2" evidence="5">
    <location>
        <begin position="18"/>
        <end position="72"/>
    </location>
</feature>
<dbReference type="Gene3D" id="1.10.10.10">
    <property type="entry name" value="Winged helix-like DNA-binding domain superfamily/Winged helix DNA-binding domain"/>
    <property type="match status" value="1"/>
</dbReference>
<dbReference type="RefSeq" id="WP_154398176.1">
    <property type="nucleotide sequence ID" value="NZ_WKMW01000013.1"/>
</dbReference>
<keyword evidence="2" id="KW-0805">Transcription regulation</keyword>
<organism evidence="8 10">
    <name type="scientific">Parabacteroides distasonis</name>
    <dbReference type="NCBI Taxonomy" id="823"/>
    <lineage>
        <taxon>Bacteria</taxon>
        <taxon>Pseudomonadati</taxon>
        <taxon>Bacteroidota</taxon>
        <taxon>Bacteroidia</taxon>
        <taxon>Bacteroidales</taxon>
        <taxon>Tannerellaceae</taxon>
        <taxon>Parabacteroides</taxon>
    </lineage>
</organism>
<dbReference type="EMBL" id="WKMW01000013">
    <property type="protein sequence ID" value="MRY85262.1"/>
    <property type="molecule type" value="Genomic_DNA"/>
</dbReference>
<feature type="domain" description="RNA polymerase sigma factor 70 region 4 type 2" evidence="6">
    <location>
        <begin position="113"/>
        <end position="164"/>
    </location>
</feature>
<name>A0A6I2P293_PARDI</name>
<dbReference type="PANTHER" id="PTHR43133">
    <property type="entry name" value="RNA POLYMERASE ECF-TYPE SIGMA FACTO"/>
    <property type="match status" value="1"/>
</dbReference>
<evidence type="ECO:0000256" key="2">
    <source>
        <dbReference type="ARBA" id="ARBA00023015"/>
    </source>
</evidence>
<dbReference type="InterPro" id="IPR013324">
    <property type="entry name" value="RNA_pol_sigma_r3/r4-like"/>
</dbReference>
<evidence type="ECO:0000256" key="4">
    <source>
        <dbReference type="ARBA" id="ARBA00023163"/>
    </source>
</evidence>